<proteinExistence type="predicted"/>
<dbReference type="AlphaFoldDB" id="X1JS16"/>
<reference evidence="2" key="1">
    <citation type="journal article" date="2014" name="Front. Microbiol.">
        <title>High frequency of phylogenetically diverse reductive dehalogenase-homologous genes in deep subseafloor sedimentary metagenomes.</title>
        <authorList>
            <person name="Kawai M."/>
            <person name="Futagami T."/>
            <person name="Toyoda A."/>
            <person name="Takaki Y."/>
            <person name="Nishi S."/>
            <person name="Hori S."/>
            <person name="Arai W."/>
            <person name="Tsubouchi T."/>
            <person name="Morono Y."/>
            <person name="Uchiyama I."/>
            <person name="Ito T."/>
            <person name="Fujiyama A."/>
            <person name="Inagaki F."/>
            <person name="Takami H."/>
        </authorList>
    </citation>
    <scope>NUCLEOTIDE SEQUENCE</scope>
    <source>
        <strain evidence="2">Expedition CK06-06</strain>
    </source>
</reference>
<dbReference type="GO" id="GO:0003824">
    <property type="term" value="F:catalytic activity"/>
    <property type="evidence" value="ECO:0007669"/>
    <property type="project" value="UniProtKB-ARBA"/>
</dbReference>
<dbReference type="Pfam" id="PF04127">
    <property type="entry name" value="DFP"/>
    <property type="match status" value="1"/>
</dbReference>
<dbReference type="GO" id="GO:0015937">
    <property type="term" value="P:coenzyme A biosynthetic process"/>
    <property type="evidence" value="ECO:0007669"/>
    <property type="project" value="UniProtKB-ARBA"/>
</dbReference>
<feature type="non-terminal residue" evidence="2">
    <location>
        <position position="1"/>
    </location>
</feature>
<accession>X1JS16</accession>
<dbReference type="InterPro" id="IPR035929">
    <property type="entry name" value="CoaB-like_sf"/>
</dbReference>
<dbReference type="EMBL" id="BARU01047225">
    <property type="protein sequence ID" value="GAH97511.1"/>
    <property type="molecule type" value="Genomic_DNA"/>
</dbReference>
<dbReference type="Gene3D" id="3.40.50.10300">
    <property type="entry name" value="CoaB-like"/>
    <property type="match status" value="1"/>
</dbReference>
<sequence length="92" mass="10687">DKNVFIVGFKAETKVSEKELIERAYKRLIKSNIDLIVANDVGRDERGFGTKTNEVYIIDKEKNITHVPLNTKRYIASKIIDVSLEIFRLKNY</sequence>
<gene>
    <name evidence="2" type="ORF">S03H2_70859</name>
</gene>
<name>X1JS16_9ZZZZ</name>
<dbReference type="SUPFAM" id="SSF102645">
    <property type="entry name" value="CoaB-like"/>
    <property type="match status" value="1"/>
</dbReference>
<feature type="domain" description="DNA/pantothenate metabolism flavoprotein C-terminal" evidence="1">
    <location>
        <begin position="3"/>
        <end position="82"/>
    </location>
</feature>
<comment type="caution">
    <text evidence="2">The sequence shown here is derived from an EMBL/GenBank/DDBJ whole genome shotgun (WGS) entry which is preliminary data.</text>
</comment>
<dbReference type="InterPro" id="IPR007085">
    <property type="entry name" value="DNA/pantothenate-metab_flavo_C"/>
</dbReference>
<protein>
    <recommendedName>
        <fullName evidence="1">DNA/pantothenate metabolism flavoprotein C-terminal domain-containing protein</fullName>
    </recommendedName>
</protein>
<organism evidence="2">
    <name type="scientific">marine sediment metagenome</name>
    <dbReference type="NCBI Taxonomy" id="412755"/>
    <lineage>
        <taxon>unclassified sequences</taxon>
        <taxon>metagenomes</taxon>
        <taxon>ecological metagenomes</taxon>
    </lineage>
</organism>
<evidence type="ECO:0000313" key="2">
    <source>
        <dbReference type="EMBL" id="GAH97511.1"/>
    </source>
</evidence>
<evidence type="ECO:0000259" key="1">
    <source>
        <dbReference type="Pfam" id="PF04127"/>
    </source>
</evidence>